<dbReference type="Proteomes" id="UP000308037">
    <property type="component" value="Unassembled WGS sequence"/>
</dbReference>
<organism evidence="2 3">
    <name type="scientific">Natronomonas salsuginis</name>
    <dbReference type="NCBI Taxonomy" id="2217661"/>
    <lineage>
        <taxon>Archaea</taxon>
        <taxon>Methanobacteriati</taxon>
        <taxon>Methanobacteriota</taxon>
        <taxon>Stenosarchaea group</taxon>
        <taxon>Halobacteria</taxon>
        <taxon>Halobacteriales</taxon>
        <taxon>Natronomonadaceae</taxon>
        <taxon>Natronomonas</taxon>
    </lineage>
</organism>
<evidence type="ECO:0000256" key="1">
    <source>
        <dbReference type="SAM" id="MobiDB-lite"/>
    </source>
</evidence>
<dbReference type="RefSeq" id="WP_137277330.1">
    <property type="nucleotide sequence ID" value="NZ_QKNX01000006.1"/>
</dbReference>
<feature type="compositionally biased region" description="Polar residues" evidence="1">
    <location>
        <begin position="35"/>
        <end position="48"/>
    </location>
</feature>
<dbReference type="AlphaFoldDB" id="A0A4U5JAS1"/>
<reference evidence="2 3" key="1">
    <citation type="submission" date="2019-04" db="EMBL/GenBank/DDBJ databases">
        <title>Natronomonas sp. F20-122 a newhaloarchaeon isolated from a saline saltern of Isla Bacuta, Huelva, Spain.</title>
        <authorList>
            <person name="Duran-Viseras A."/>
            <person name="Sanchez-Porro C."/>
            <person name="Ventosa A."/>
        </authorList>
    </citation>
    <scope>NUCLEOTIDE SEQUENCE [LARGE SCALE GENOMIC DNA]</scope>
    <source>
        <strain evidence="2 3">F20-122</strain>
    </source>
</reference>
<dbReference type="EMBL" id="QKNX01000006">
    <property type="protein sequence ID" value="TKR24908.1"/>
    <property type="molecule type" value="Genomic_DNA"/>
</dbReference>
<name>A0A4U5JAS1_9EURY</name>
<sequence>MAVPTAKGTDADRGGARSAAGLEDRESRLRALAQGMSSAASRPQGASEQRNRLGRRWGGPLDRAVEYTRPYIKKRCATVYTQHPER</sequence>
<feature type="region of interest" description="Disordered" evidence="1">
    <location>
        <begin position="1"/>
        <end position="60"/>
    </location>
</feature>
<keyword evidence="3" id="KW-1185">Reference proteome</keyword>
<accession>A0A4U5JAS1</accession>
<gene>
    <name evidence="2" type="ORF">DM868_13335</name>
</gene>
<comment type="caution">
    <text evidence="2">The sequence shown here is derived from an EMBL/GenBank/DDBJ whole genome shotgun (WGS) entry which is preliminary data.</text>
</comment>
<protein>
    <submittedName>
        <fullName evidence="2">Uncharacterized protein</fullName>
    </submittedName>
</protein>
<evidence type="ECO:0000313" key="2">
    <source>
        <dbReference type="EMBL" id="TKR24908.1"/>
    </source>
</evidence>
<proteinExistence type="predicted"/>
<evidence type="ECO:0000313" key="3">
    <source>
        <dbReference type="Proteomes" id="UP000308037"/>
    </source>
</evidence>